<protein>
    <submittedName>
        <fullName evidence="11">TonB-linked outer membrane protein, SusC/RagA family</fullName>
    </submittedName>
</protein>
<dbReference type="Pfam" id="PF13715">
    <property type="entry name" value="CarbopepD_reg_2"/>
    <property type="match status" value="1"/>
</dbReference>
<dbReference type="PANTHER" id="PTHR30069">
    <property type="entry name" value="TONB-DEPENDENT OUTER MEMBRANE RECEPTOR"/>
    <property type="match status" value="1"/>
</dbReference>
<evidence type="ECO:0000256" key="3">
    <source>
        <dbReference type="ARBA" id="ARBA00022452"/>
    </source>
</evidence>
<dbReference type="InterPro" id="IPR039426">
    <property type="entry name" value="TonB-dep_rcpt-like"/>
</dbReference>
<gene>
    <name evidence="11" type="ORF">SAMN05444274_103456</name>
</gene>
<dbReference type="GO" id="GO:0015344">
    <property type="term" value="F:siderophore uptake transmembrane transporter activity"/>
    <property type="evidence" value="ECO:0007669"/>
    <property type="project" value="TreeGrafter"/>
</dbReference>
<dbReference type="RefSeq" id="WP_073000665.1">
    <property type="nucleotide sequence ID" value="NZ_FQUM01000003.1"/>
</dbReference>
<dbReference type="InterPro" id="IPR037066">
    <property type="entry name" value="Plug_dom_sf"/>
</dbReference>
<dbReference type="Gene3D" id="2.170.130.10">
    <property type="entry name" value="TonB-dependent receptor, plug domain"/>
    <property type="match status" value="1"/>
</dbReference>
<feature type="domain" description="TonB-dependent receptor plug" evidence="10">
    <location>
        <begin position="113"/>
        <end position="216"/>
    </location>
</feature>
<dbReference type="SUPFAM" id="SSF49464">
    <property type="entry name" value="Carboxypeptidase regulatory domain-like"/>
    <property type="match status" value="1"/>
</dbReference>
<evidence type="ECO:0000313" key="12">
    <source>
        <dbReference type="Proteomes" id="UP000184164"/>
    </source>
</evidence>
<name>A0A1M4YTP8_9BACT</name>
<dbReference type="InterPro" id="IPR023996">
    <property type="entry name" value="TonB-dep_OMP_SusC/RagA"/>
</dbReference>
<keyword evidence="2 8" id="KW-0813">Transport</keyword>
<evidence type="ECO:0000313" key="11">
    <source>
        <dbReference type="EMBL" id="SHF08937.1"/>
    </source>
</evidence>
<dbReference type="PANTHER" id="PTHR30069:SF29">
    <property type="entry name" value="HEMOGLOBIN AND HEMOGLOBIN-HAPTOGLOBIN-BINDING PROTEIN 1-RELATED"/>
    <property type="match status" value="1"/>
</dbReference>
<evidence type="ECO:0000256" key="6">
    <source>
        <dbReference type="ARBA" id="ARBA00023136"/>
    </source>
</evidence>
<dbReference type="AlphaFoldDB" id="A0A1M4YTP8"/>
<evidence type="ECO:0000256" key="8">
    <source>
        <dbReference type="PROSITE-ProRule" id="PRU01360"/>
    </source>
</evidence>
<evidence type="ECO:0000256" key="4">
    <source>
        <dbReference type="ARBA" id="ARBA00022692"/>
    </source>
</evidence>
<dbReference type="OrthoDB" id="1109428at2"/>
<dbReference type="NCBIfam" id="TIGR04057">
    <property type="entry name" value="SusC_RagA_signa"/>
    <property type="match status" value="1"/>
</dbReference>
<sequence length="1010" mass="109580">MKKFIYLILYTLLSYGVYAQEVTLRGTVTAADDGMPLIGVTVVQEGTINGTVTNLDGEYQLSVPADASIQFSFIGLKSQVIPVNGRTEINVVLETETTGLDEVVVIGYGTQRKEDVTGSVAIVNSKTIENIKPVKVEQALQGTMAGVNVTTQSGAPGAGLDIRIRGISTNGDASPVVIIDGYQGDLSTLNPSDIETITVLKDAQAAIYGTVGANGIVLVTTKSGKKNAPTKVTINSSLGIQETSKKLDVLNATEYAVILNESYAASGLDLPFPNISGLGRGTNWQDEIFERAPIYNNDISISGGSDKMVYSLSASDLRQEGIIGRDKSGFNRNTARVSLGSDLNEWIKFNTSLTFTNIDRKSFNDFGLGSVLFNALNMPSTTPVYDGNGDYTLASTNLGIEIINPLAQIDNTYNDYNLKKWNGNVGFDFQLHQNLKATTRIGFNTTNSNYKSFSKIVDYGGKVFDVTRSSVFQNRESFNDYTFDAFLNYTNTFNGVHNFTATLGTTVYKTWGDHLDGTGFDVPNNSWDFADIGLANGIPDSKVVNSWSYDQRRLSYFTRVQYDYDSKYLLSAMLRRDASTKFGPDNTVAYFPSATLGWNISNESFMDDSEDIDLLKLRLSYGILGSDKIADYQYISQLNGEATYVFNGILVNGTAVGASPNSSIKWEQSEQFDVGADLKLFNNRLDINTDYFIKKTNNLLIGNIPVSGILGIAAPGAAGPTVNAGTVKNSGFEFAIGFRGRITSGLTYDINYNVTTLNNEVLEVNNGSGFIEGGDFGVGQPAPARMEVGLPIGYFYGYKTDGIFQSQAEVDAHPSQAALGAAAAPGDIRYVDVNKDGKIDASDRTYIGDPIADAVMGLNVTLNFKGFDFVAYAYASLGNDMVRNYERTQPNVNRLSYVMDRWTGAGTSNEVPRVTTAATANTLFSSFYVEDASFLRLQNLQLGYTIPKKITEKANIGSLRLYSSVSNLFTLTKYKGYDPAASSGSPIGSGFDSGFYPAARTYTFGLNLNF</sequence>
<keyword evidence="7 8" id="KW-0998">Cell outer membrane</keyword>
<evidence type="ECO:0000256" key="1">
    <source>
        <dbReference type="ARBA" id="ARBA00004571"/>
    </source>
</evidence>
<dbReference type="InterPro" id="IPR012910">
    <property type="entry name" value="Plug_dom"/>
</dbReference>
<dbReference type="Gene3D" id="2.40.170.20">
    <property type="entry name" value="TonB-dependent receptor, beta-barrel domain"/>
    <property type="match status" value="1"/>
</dbReference>
<reference evidence="12" key="1">
    <citation type="submission" date="2016-11" db="EMBL/GenBank/DDBJ databases">
        <authorList>
            <person name="Varghese N."/>
            <person name="Submissions S."/>
        </authorList>
    </citation>
    <scope>NUCLEOTIDE SEQUENCE [LARGE SCALE GENOMIC DNA]</scope>
    <source>
        <strain evidence="12">DSM 26910</strain>
    </source>
</reference>
<keyword evidence="4 8" id="KW-0812">Transmembrane</keyword>
<dbReference type="PROSITE" id="PS52016">
    <property type="entry name" value="TONB_DEPENDENT_REC_3"/>
    <property type="match status" value="1"/>
</dbReference>
<comment type="subcellular location">
    <subcellularLocation>
        <location evidence="1 8">Cell outer membrane</location>
        <topology evidence="1 8">Multi-pass membrane protein</topology>
    </subcellularLocation>
</comment>
<feature type="chain" id="PRO_5012883537" evidence="9">
    <location>
        <begin position="20"/>
        <end position="1010"/>
    </location>
</feature>
<dbReference type="STRING" id="1484053.SAMN05444274_103456"/>
<dbReference type="Proteomes" id="UP000184164">
    <property type="component" value="Unassembled WGS sequence"/>
</dbReference>
<proteinExistence type="inferred from homology"/>
<keyword evidence="3 8" id="KW-1134">Transmembrane beta strand</keyword>
<accession>A0A1M4YTP8</accession>
<keyword evidence="6 8" id="KW-0472">Membrane</keyword>
<dbReference type="GO" id="GO:0044718">
    <property type="term" value="P:siderophore transmembrane transport"/>
    <property type="evidence" value="ECO:0007669"/>
    <property type="project" value="TreeGrafter"/>
</dbReference>
<evidence type="ECO:0000259" key="10">
    <source>
        <dbReference type="Pfam" id="PF07715"/>
    </source>
</evidence>
<dbReference type="GO" id="GO:0009279">
    <property type="term" value="C:cell outer membrane"/>
    <property type="evidence" value="ECO:0007669"/>
    <property type="project" value="UniProtKB-SubCell"/>
</dbReference>
<evidence type="ECO:0000256" key="5">
    <source>
        <dbReference type="ARBA" id="ARBA00022729"/>
    </source>
</evidence>
<evidence type="ECO:0000256" key="9">
    <source>
        <dbReference type="SAM" id="SignalP"/>
    </source>
</evidence>
<dbReference type="InterPro" id="IPR008969">
    <property type="entry name" value="CarboxyPept-like_regulatory"/>
</dbReference>
<dbReference type="Pfam" id="PF07715">
    <property type="entry name" value="Plug"/>
    <property type="match status" value="1"/>
</dbReference>
<dbReference type="NCBIfam" id="TIGR04056">
    <property type="entry name" value="OMP_RagA_SusC"/>
    <property type="match status" value="1"/>
</dbReference>
<dbReference type="SUPFAM" id="SSF56935">
    <property type="entry name" value="Porins"/>
    <property type="match status" value="1"/>
</dbReference>
<dbReference type="InterPro" id="IPR023997">
    <property type="entry name" value="TonB-dep_OMP_SusC/RagA_CS"/>
</dbReference>
<evidence type="ECO:0000256" key="7">
    <source>
        <dbReference type="ARBA" id="ARBA00023237"/>
    </source>
</evidence>
<comment type="similarity">
    <text evidence="8">Belongs to the TonB-dependent receptor family.</text>
</comment>
<feature type="signal peptide" evidence="9">
    <location>
        <begin position="1"/>
        <end position="19"/>
    </location>
</feature>
<dbReference type="EMBL" id="FQUM01000003">
    <property type="protein sequence ID" value="SHF08937.1"/>
    <property type="molecule type" value="Genomic_DNA"/>
</dbReference>
<dbReference type="InterPro" id="IPR036942">
    <property type="entry name" value="Beta-barrel_TonB_sf"/>
</dbReference>
<evidence type="ECO:0000256" key="2">
    <source>
        <dbReference type="ARBA" id="ARBA00022448"/>
    </source>
</evidence>
<keyword evidence="12" id="KW-1185">Reference proteome</keyword>
<dbReference type="Gene3D" id="2.60.40.1120">
    <property type="entry name" value="Carboxypeptidase-like, regulatory domain"/>
    <property type="match status" value="1"/>
</dbReference>
<organism evidence="11 12">
    <name type="scientific">Mariniphaga anaerophila</name>
    <dbReference type="NCBI Taxonomy" id="1484053"/>
    <lineage>
        <taxon>Bacteria</taxon>
        <taxon>Pseudomonadati</taxon>
        <taxon>Bacteroidota</taxon>
        <taxon>Bacteroidia</taxon>
        <taxon>Marinilabiliales</taxon>
        <taxon>Prolixibacteraceae</taxon>
        <taxon>Mariniphaga</taxon>
    </lineage>
</organism>
<keyword evidence="5 9" id="KW-0732">Signal</keyword>